<protein>
    <submittedName>
        <fullName evidence="2">Uncharacterized protein</fullName>
    </submittedName>
</protein>
<name>A0A7Z2YFE6_9VIBR</name>
<dbReference type="EMBL" id="CP047476">
    <property type="protein sequence ID" value="QIA65403.1"/>
    <property type="molecule type" value="Genomic_DNA"/>
</dbReference>
<gene>
    <name evidence="2" type="ORF">GT360_17845</name>
</gene>
<feature type="transmembrane region" description="Helical" evidence="1">
    <location>
        <begin position="450"/>
        <end position="470"/>
    </location>
</feature>
<proteinExistence type="predicted"/>
<dbReference type="AlphaFoldDB" id="A0A7Z2YFE6"/>
<keyword evidence="3" id="KW-1185">Reference proteome</keyword>
<dbReference type="Proteomes" id="UP000464262">
    <property type="component" value="Chromosome 2"/>
</dbReference>
<dbReference type="RefSeq" id="WP_164650303.1">
    <property type="nucleotide sequence ID" value="NZ_CP047476.1"/>
</dbReference>
<feature type="transmembrane region" description="Helical" evidence="1">
    <location>
        <begin position="407"/>
        <end position="430"/>
    </location>
</feature>
<evidence type="ECO:0000313" key="2">
    <source>
        <dbReference type="EMBL" id="QIA65403.1"/>
    </source>
</evidence>
<organism evidence="2 3">
    <name type="scientific">Vibrio astriarenae</name>
    <dbReference type="NCBI Taxonomy" id="1481923"/>
    <lineage>
        <taxon>Bacteria</taxon>
        <taxon>Pseudomonadati</taxon>
        <taxon>Pseudomonadota</taxon>
        <taxon>Gammaproteobacteria</taxon>
        <taxon>Vibrionales</taxon>
        <taxon>Vibrionaceae</taxon>
        <taxon>Vibrio</taxon>
    </lineage>
</organism>
<keyword evidence="1" id="KW-0812">Transmembrane</keyword>
<feature type="transmembrane region" description="Helical" evidence="1">
    <location>
        <begin position="364"/>
        <end position="386"/>
    </location>
</feature>
<evidence type="ECO:0000256" key="1">
    <source>
        <dbReference type="SAM" id="Phobius"/>
    </source>
</evidence>
<keyword evidence="1" id="KW-1133">Transmembrane helix</keyword>
<reference evidence="2 3" key="1">
    <citation type="submission" date="2020-01" db="EMBL/GenBank/DDBJ databases">
        <title>Whole genome and functional gene identification of agarase of Vibrio HN897.</title>
        <authorList>
            <person name="Liu Y."/>
            <person name="Zhao Z."/>
        </authorList>
    </citation>
    <scope>NUCLEOTIDE SEQUENCE [LARGE SCALE GENOMIC DNA]</scope>
    <source>
        <strain evidence="2 3">HN897</strain>
    </source>
</reference>
<keyword evidence="1" id="KW-0472">Membrane</keyword>
<feature type="transmembrane region" description="Helical" evidence="1">
    <location>
        <begin position="7"/>
        <end position="33"/>
    </location>
</feature>
<accession>A0A7Z2YFE6</accession>
<sequence length="473" mass="54712">MSRQSIAYSMLIISGAYLALETSFFLSLLHAIRFDGVHTIEDIEFYGRTLSGIGMSILAFKQFALGRKERGKWQVCLLIMCVFSATYYGQKIFVDTYLDSRGEAEQARHYRAYMIQKSYANNVRFLKTNSVDDKVTNVQIALLTPIVINQAKQYNDNARLKTDYWLPIYESEFRSNLPFYYDNYRKVSSSVLSVLEQYNRYARNAERPFKNKVDAEYRKVVSNYNRYVRRLGHAKITERIKEEIFKKSGVRMSAQWHPTKGRKEFTDKLMAKYQSELNREKQKRIRSLYGVSVAVKHLDSPLSSPDVIKKINEEIDIFASEKPLRLNLTIESFYRHYKDVVPNNLKTKYSAGYSNRDPELMETVGRIFIIPFVALFFSAICIVLNTRSLLASLIKVFCFNNKSSKTFRWIDVGLWVVVICAPLVLAQTIFIDTPSIEKQIEALPVLQQFALAYTGSASVLIQSLFGGAYFRMF</sequence>
<dbReference type="KEGG" id="vas:GT360_17845"/>
<evidence type="ECO:0000313" key="3">
    <source>
        <dbReference type="Proteomes" id="UP000464262"/>
    </source>
</evidence>